<gene>
    <name evidence="1" type="ORF">HAX54_011049</name>
</gene>
<proteinExistence type="predicted"/>
<accession>A0ABS8TIS9</accession>
<organism evidence="1 2">
    <name type="scientific">Datura stramonium</name>
    <name type="common">Jimsonweed</name>
    <name type="synonym">Common thornapple</name>
    <dbReference type="NCBI Taxonomy" id="4076"/>
    <lineage>
        <taxon>Eukaryota</taxon>
        <taxon>Viridiplantae</taxon>
        <taxon>Streptophyta</taxon>
        <taxon>Embryophyta</taxon>
        <taxon>Tracheophyta</taxon>
        <taxon>Spermatophyta</taxon>
        <taxon>Magnoliopsida</taxon>
        <taxon>eudicotyledons</taxon>
        <taxon>Gunneridae</taxon>
        <taxon>Pentapetalae</taxon>
        <taxon>asterids</taxon>
        <taxon>lamiids</taxon>
        <taxon>Solanales</taxon>
        <taxon>Solanaceae</taxon>
        <taxon>Solanoideae</taxon>
        <taxon>Datureae</taxon>
        <taxon>Datura</taxon>
    </lineage>
</organism>
<reference evidence="1 2" key="1">
    <citation type="journal article" date="2021" name="BMC Genomics">
        <title>Datura genome reveals duplications of psychoactive alkaloid biosynthetic genes and high mutation rate following tissue culture.</title>
        <authorList>
            <person name="Rajewski A."/>
            <person name="Carter-House D."/>
            <person name="Stajich J."/>
            <person name="Litt A."/>
        </authorList>
    </citation>
    <scope>NUCLEOTIDE SEQUENCE [LARGE SCALE GENOMIC DNA]</scope>
    <source>
        <strain evidence="1">AR-01</strain>
    </source>
</reference>
<protein>
    <submittedName>
        <fullName evidence="1">Uncharacterized protein</fullName>
    </submittedName>
</protein>
<sequence length="120" mass="14193">MTQLSWLSTLKLNSLSNPPVTSRWHKFFKMWKISLSKLLFSTFSCAKDIDKEKKKCLWKQQRNSITKFEELHPIRLLKNATNNFSWHYSPVSNRMKFFLDDLNGWRHVATLLPHASVLPS</sequence>
<name>A0ABS8TIS9_DATST</name>
<dbReference type="Proteomes" id="UP000823775">
    <property type="component" value="Unassembled WGS sequence"/>
</dbReference>
<keyword evidence="2" id="KW-1185">Reference proteome</keyword>
<evidence type="ECO:0000313" key="2">
    <source>
        <dbReference type="Proteomes" id="UP000823775"/>
    </source>
</evidence>
<evidence type="ECO:0000313" key="1">
    <source>
        <dbReference type="EMBL" id="MCD7470865.1"/>
    </source>
</evidence>
<dbReference type="EMBL" id="JACEIK010001621">
    <property type="protein sequence ID" value="MCD7470865.1"/>
    <property type="molecule type" value="Genomic_DNA"/>
</dbReference>
<comment type="caution">
    <text evidence="1">The sequence shown here is derived from an EMBL/GenBank/DDBJ whole genome shotgun (WGS) entry which is preliminary data.</text>
</comment>